<dbReference type="STRING" id="1121391.SAMN02745206_01288"/>
<sequence length="43" mass="5076">MQLRSPCLDCDKVDQDKNKCLENCDRLKQFQEMIAKQGIYARV</sequence>
<protein>
    <submittedName>
        <fullName evidence="1">Uncharacterized protein</fullName>
    </submittedName>
</protein>
<organism evidence="1 2">
    <name type="scientific">Desulfacinum infernum DSM 9756</name>
    <dbReference type="NCBI Taxonomy" id="1121391"/>
    <lineage>
        <taxon>Bacteria</taxon>
        <taxon>Pseudomonadati</taxon>
        <taxon>Thermodesulfobacteriota</taxon>
        <taxon>Syntrophobacteria</taxon>
        <taxon>Syntrophobacterales</taxon>
        <taxon>Syntrophobacteraceae</taxon>
        <taxon>Desulfacinum</taxon>
    </lineage>
</organism>
<reference evidence="2" key="1">
    <citation type="submission" date="2016-11" db="EMBL/GenBank/DDBJ databases">
        <authorList>
            <person name="Varghese N."/>
            <person name="Submissions S."/>
        </authorList>
    </citation>
    <scope>NUCLEOTIDE SEQUENCE [LARGE SCALE GENOMIC DNA]</scope>
    <source>
        <strain evidence="2">DSM 9756</strain>
    </source>
</reference>
<name>A0A1M4YKJ4_9BACT</name>
<evidence type="ECO:0000313" key="2">
    <source>
        <dbReference type="Proteomes" id="UP000184076"/>
    </source>
</evidence>
<proteinExistence type="predicted"/>
<evidence type="ECO:0000313" key="1">
    <source>
        <dbReference type="EMBL" id="SHF06260.1"/>
    </source>
</evidence>
<keyword evidence="2" id="KW-1185">Reference proteome</keyword>
<dbReference type="AlphaFoldDB" id="A0A1M4YKJ4"/>
<dbReference type="Proteomes" id="UP000184076">
    <property type="component" value="Unassembled WGS sequence"/>
</dbReference>
<accession>A0A1M4YKJ4</accession>
<dbReference type="EMBL" id="FQVB01000010">
    <property type="protein sequence ID" value="SHF06260.1"/>
    <property type="molecule type" value="Genomic_DNA"/>
</dbReference>
<gene>
    <name evidence="1" type="ORF">SAMN02745206_01288</name>
</gene>
<dbReference type="RefSeq" id="WP_281246580.1">
    <property type="nucleotide sequence ID" value="NZ_FQVB01000010.1"/>
</dbReference>